<dbReference type="Proteomes" id="UP000288623">
    <property type="component" value="Unassembled WGS sequence"/>
</dbReference>
<dbReference type="Gene3D" id="3.40.50.2000">
    <property type="entry name" value="Glycogen Phosphorylase B"/>
    <property type="match status" value="3"/>
</dbReference>
<feature type="domain" description="Glycosyl transferase family 1" evidence="1">
    <location>
        <begin position="327"/>
        <end position="482"/>
    </location>
</feature>
<accession>A0A433RTX2</accession>
<dbReference type="PANTHER" id="PTHR12526">
    <property type="entry name" value="GLYCOSYLTRANSFERASE"/>
    <property type="match status" value="1"/>
</dbReference>
<keyword evidence="3" id="KW-1185">Reference proteome</keyword>
<dbReference type="AlphaFoldDB" id="A0A433RTX2"/>
<dbReference type="EMBL" id="JTFC01000031">
    <property type="protein sequence ID" value="RUS55615.1"/>
    <property type="molecule type" value="Genomic_DNA"/>
</dbReference>
<evidence type="ECO:0000259" key="1">
    <source>
        <dbReference type="Pfam" id="PF00534"/>
    </source>
</evidence>
<evidence type="ECO:0000313" key="2">
    <source>
        <dbReference type="EMBL" id="RUS55615.1"/>
    </source>
</evidence>
<protein>
    <recommendedName>
        <fullName evidence="1">Glycosyl transferase family 1 domain-containing protein</fullName>
    </recommendedName>
</protein>
<dbReference type="PANTHER" id="PTHR12526:SF630">
    <property type="entry name" value="GLYCOSYLTRANSFERASE"/>
    <property type="match status" value="1"/>
</dbReference>
<organism evidence="2 3">
    <name type="scientific">Candidatus Kurthia intestinigallinarum</name>
    <dbReference type="NCBI Taxonomy" id="1562256"/>
    <lineage>
        <taxon>Bacteria</taxon>
        <taxon>Bacillati</taxon>
        <taxon>Bacillota</taxon>
        <taxon>Bacilli</taxon>
        <taxon>Bacillales</taxon>
        <taxon>Caryophanaceae</taxon>
        <taxon>Kurthia</taxon>
    </lineage>
</organism>
<dbReference type="RefSeq" id="WP_126990921.1">
    <property type="nucleotide sequence ID" value="NZ_JTFC01000031.1"/>
</dbReference>
<dbReference type="Pfam" id="PF00534">
    <property type="entry name" value="Glycos_transf_1"/>
    <property type="match status" value="1"/>
</dbReference>
<dbReference type="InterPro" id="IPR001296">
    <property type="entry name" value="Glyco_trans_1"/>
</dbReference>
<dbReference type="OrthoDB" id="570545at2"/>
<sequence>MRKTIFLTMWNLSIKPSGMNRSVFKQAKQFLKHGYQPVILTMDFSFDYPQITRELKAFGFIPDAVPVLNVYDYYAEKFNEKSMSAAQKAYYENSITKFEEGYWVEDDGDTARYFVNGVYTKYKRWDKNGQLMIVDEFDDNRVRTSRREFHPDGYLARETLYHPANNKRNQERYFTHSGFCYLTIWYNNETDRQQSVFLFDPSYSKAMVFPSMKQLQTAWIDELVNLEAVKPIIIAEQPSTVERVSNLEHDNASRIYMRHTSHVESFEPLVMEKDAAILLQVMPKGYPIVVTTEAQRRHLEQTIGDRENVFVMPDYFESTEPDVVRDMKKFVSVSSYDAGHATSELIDAFKLVVDKDPEAKLALYGKLTKQRKEAMNKQIAKLKLKDAVTVHGYQLNIDEVLAGAVANVIVSESDGQSSSIGEAFANGTPVIAYNVAFGAAEAITDGENGLLVDAHNVEALSESMIDMLDEEKAKKMGAAAKQQAEARYTAELYSKNWLALLDHIEAYTPKAPLI</sequence>
<proteinExistence type="predicted"/>
<evidence type="ECO:0000313" key="3">
    <source>
        <dbReference type="Proteomes" id="UP000288623"/>
    </source>
</evidence>
<reference evidence="2 3" key="1">
    <citation type="submission" date="2014-11" db="EMBL/GenBank/DDBJ databases">
        <title>Genome sequence and analysis of novel Kurthia sp.</title>
        <authorList>
            <person name="Lawson J.N."/>
            <person name="Gonzalez J.E."/>
            <person name="Rinauldi L."/>
            <person name="Xuan Z."/>
            <person name="Firman A."/>
            <person name="Shaddox L."/>
            <person name="Trudeau A."/>
            <person name="Shah S."/>
            <person name="Reiman D."/>
        </authorList>
    </citation>
    <scope>NUCLEOTIDE SEQUENCE [LARGE SCALE GENOMIC DNA]</scope>
    <source>
        <strain evidence="2 3">3B1D</strain>
    </source>
</reference>
<name>A0A433RTX2_9BACL</name>
<dbReference type="SUPFAM" id="SSF53756">
    <property type="entry name" value="UDP-Glycosyltransferase/glycogen phosphorylase"/>
    <property type="match status" value="1"/>
</dbReference>
<comment type="caution">
    <text evidence="2">The sequence shown here is derived from an EMBL/GenBank/DDBJ whole genome shotgun (WGS) entry which is preliminary data.</text>
</comment>
<gene>
    <name evidence="2" type="ORF">QI30_11905</name>
</gene>
<dbReference type="GO" id="GO:0016757">
    <property type="term" value="F:glycosyltransferase activity"/>
    <property type="evidence" value="ECO:0007669"/>
    <property type="project" value="InterPro"/>
</dbReference>